<accession>A0A7I8WDZ5</accession>
<organism evidence="1 2">
    <name type="scientific">Dimorphilus gyrociliatus</name>
    <dbReference type="NCBI Taxonomy" id="2664684"/>
    <lineage>
        <taxon>Eukaryota</taxon>
        <taxon>Metazoa</taxon>
        <taxon>Spiralia</taxon>
        <taxon>Lophotrochozoa</taxon>
        <taxon>Annelida</taxon>
        <taxon>Polychaeta</taxon>
        <taxon>Polychaeta incertae sedis</taxon>
        <taxon>Dinophilidae</taxon>
        <taxon>Dimorphilus</taxon>
    </lineage>
</organism>
<comment type="caution">
    <text evidence="1">The sequence shown here is derived from an EMBL/GenBank/DDBJ whole genome shotgun (WGS) entry which is preliminary data.</text>
</comment>
<proteinExistence type="predicted"/>
<evidence type="ECO:0000313" key="2">
    <source>
        <dbReference type="Proteomes" id="UP000549394"/>
    </source>
</evidence>
<name>A0A7I8WDZ5_9ANNE</name>
<sequence>MTSQGPPDYFTAVGYNPTITSTNDTSTITFCNNDNGNSFTITRSDPQMPDRAINTTGHIADATLKTTGNVVETALDTLAKIAGSIIKFPFTVLDVAFPKKS</sequence>
<reference evidence="1 2" key="1">
    <citation type="submission" date="2020-08" db="EMBL/GenBank/DDBJ databases">
        <authorList>
            <person name="Hejnol A."/>
        </authorList>
    </citation>
    <scope>NUCLEOTIDE SEQUENCE [LARGE SCALE GENOMIC DNA]</scope>
</reference>
<dbReference type="EMBL" id="CAJFCJ010000046">
    <property type="protein sequence ID" value="CAD5126407.1"/>
    <property type="molecule type" value="Genomic_DNA"/>
</dbReference>
<protein>
    <submittedName>
        <fullName evidence="1">DgyrCDS14543</fullName>
    </submittedName>
</protein>
<dbReference type="AlphaFoldDB" id="A0A7I8WDZ5"/>
<evidence type="ECO:0000313" key="1">
    <source>
        <dbReference type="EMBL" id="CAD5126407.1"/>
    </source>
</evidence>
<dbReference type="Proteomes" id="UP000549394">
    <property type="component" value="Unassembled WGS sequence"/>
</dbReference>
<keyword evidence="2" id="KW-1185">Reference proteome</keyword>
<gene>
    <name evidence="1" type="ORF">DGYR_LOCUS13652</name>
</gene>